<dbReference type="PANTHER" id="PTHR43264:SF1">
    <property type="entry name" value="INOSINE_URIDINE-PREFERRING NUCLEOSIDE HYDROLASE DOMAIN-CONTAINING PROTEIN"/>
    <property type="match status" value="1"/>
</dbReference>
<dbReference type="OrthoDB" id="187522at2759"/>
<dbReference type="Pfam" id="PF01156">
    <property type="entry name" value="IU_nuc_hydro"/>
    <property type="match status" value="1"/>
</dbReference>
<dbReference type="GeneID" id="43645972"/>
<keyword evidence="5" id="KW-1185">Reference proteome</keyword>
<dbReference type="SUPFAM" id="SSF53590">
    <property type="entry name" value="Nucleoside hydrolase"/>
    <property type="match status" value="1"/>
</dbReference>
<dbReference type="GO" id="GO:0016799">
    <property type="term" value="F:hydrolase activity, hydrolyzing N-glycosyl compounds"/>
    <property type="evidence" value="ECO:0007669"/>
    <property type="project" value="InterPro"/>
</dbReference>
<evidence type="ECO:0000256" key="2">
    <source>
        <dbReference type="SAM" id="SignalP"/>
    </source>
</evidence>
<comment type="similarity">
    <text evidence="1">Belongs to the IUNH family.</text>
</comment>
<evidence type="ECO:0000256" key="1">
    <source>
        <dbReference type="ARBA" id="ARBA00009176"/>
    </source>
</evidence>
<protein>
    <submittedName>
        <fullName evidence="4">Inosine-uridine preferring nucleoside hydrolase-domain-containing protein</fullName>
    </submittedName>
</protein>
<evidence type="ECO:0000313" key="4">
    <source>
        <dbReference type="EMBL" id="KAE8139114.1"/>
    </source>
</evidence>
<gene>
    <name evidence="4" type="ORF">BDV38DRAFT_291518</name>
</gene>
<dbReference type="AlphaFoldDB" id="A0A5N6T0M9"/>
<dbReference type="PANTHER" id="PTHR43264">
    <property type="match status" value="1"/>
</dbReference>
<dbReference type="RefSeq" id="XP_031915177.1">
    <property type="nucleotide sequence ID" value="XM_032061762.1"/>
</dbReference>
<feature type="signal peptide" evidence="2">
    <location>
        <begin position="1"/>
        <end position="19"/>
    </location>
</feature>
<accession>A0A5N6T0M9</accession>
<keyword evidence="4" id="KW-0378">Hydrolase</keyword>
<dbReference type="Gene3D" id="3.90.245.10">
    <property type="entry name" value="Ribonucleoside hydrolase-like"/>
    <property type="match status" value="1"/>
</dbReference>
<keyword evidence="2" id="KW-0732">Signal</keyword>
<dbReference type="EMBL" id="ML743567">
    <property type="protein sequence ID" value="KAE8139114.1"/>
    <property type="molecule type" value="Genomic_DNA"/>
</dbReference>
<organism evidence="4 5">
    <name type="scientific">Aspergillus pseudotamarii</name>
    <dbReference type="NCBI Taxonomy" id="132259"/>
    <lineage>
        <taxon>Eukaryota</taxon>
        <taxon>Fungi</taxon>
        <taxon>Dikarya</taxon>
        <taxon>Ascomycota</taxon>
        <taxon>Pezizomycotina</taxon>
        <taxon>Eurotiomycetes</taxon>
        <taxon>Eurotiomycetidae</taxon>
        <taxon>Eurotiales</taxon>
        <taxon>Aspergillaceae</taxon>
        <taxon>Aspergillus</taxon>
        <taxon>Aspergillus subgen. Circumdati</taxon>
    </lineage>
</organism>
<proteinExistence type="inferred from homology"/>
<dbReference type="Proteomes" id="UP000325672">
    <property type="component" value="Unassembled WGS sequence"/>
</dbReference>
<dbReference type="InterPro" id="IPR036452">
    <property type="entry name" value="Ribo_hydro-like"/>
</dbReference>
<evidence type="ECO:0000259" key="3">
    <source>
        <dbReference type="Pfam" id="PF01156"/>
    </source>
</evidence>
<name>A0A5N6T0M9_ASPPS</name>
<sequence length="319" mass="35080">MSVLWTFRVALSLALLAFGQIPKTKLIIDTDLFSDVDDAAALLVACGHPIAAPIGVMINYPSIYSALAASSILGYYCSSDVPVGLKRPYSNETFFDTWSYRLGEYASKVAYNWRHNALMPWGDVSSAWDPVELYRKLLSEADDHSVTIASIGFLDNLAELLSSPGDIYSPLSGHDLVKAKVEELVIMGGAYPCGYEYNFYGNNAPATALVVNNWPGPMTFSGSELGATVYSGARLTVEGPVGDPVKAAYRWYTGYNMSRSSWDPLTVLYAIEGRDGRNEWLPGNSLYPQKYLKLQMSETQAGDFLDDFYLDTATRAARK</sequence>
<feature type="chain" id="PRO_5025027738" evidence="2">
    <location>
        <begin position="20"/>
        <end position="319"/>
    </location>
</feature>
<feature type="domain" description="Inosine/uridine-preferring nucleoside hydrolase" evidence="3">
    <location>
        <begin position="26"/>
        <end position="272"/>
    </location>
</feature>
<evidence type="ECO:0000313" key="5">
    <source>
        <dbReference type="Proteomes" id="UP000325672"/>
    </source>
</evidence>
<reference evidence="4 5" key="1">
    <citation type="submission" date="2019-04" db="EMBL/GenBank/DDBJ databases">
        <title>Friends and foes A comparative genomics study of 23 Aspergillus species from section Flavi.</title>
        <authorList>
            <consortium name="DOE Joint Genome Institute"/>
            <person name="Kjaerbolling I."/>
            <person name="Vesth T."/>
            <person name="Frisvad J.C."/>
            <person name="Nybo J.L."/>
            <person name="Theobald S."/>
            <person name="Kildgaard S."/>
            <person name="Isbrandt T."/>
            <person name="Kuo A."/>
            <person name="Sato A."/>
            <person name="Lyhne E.K."/>
            <person name="Kogle M.E."/>
            <person name="Wiebenga A."/>
            <person name="Kun R.S."/>
            <person name="Lubbers R.J."/>
            <person name="Makela M.R."/>
            <person name="Barry K."/>
            <person name="Chovatia M."/>
            <person name="Clum A."/>
            <person name="Daum C."/>
            <person name="Haridas S."/>
            <person name="He G."/>
            <person name="LaButti K."/>
            <person name="Lipzen A."/>
            <person name="Mondo S."/>
            <person name="Riley R."/>
            <person name="Salamov A."/>
            <person name="Simmons B.A."/>
            <person name="Magnuson J.K."/>
            <person name="Henrissat B."/>
            <person name="Mortensen U.H."/>
            <person name="Larsen T.O."/>
            <person name="Devries R.P."/>
            <person name="Grigoriev I.V."/>
            <person name="Machida M."/>
            <person name="Baker S.E."/>
            <person name="Andersen M.R."/>
        </authorList>
    </citation>
    <scope>NUCLEOTIDE SEQUENCE [LARGE SCALE GENOMIC DNA]</scope>
    <source>
        <strain evidence="4 5">CBS 117625</strain>
    </source>
</reference>
<dbReference type="InterPro" id="IPR001910">
    <property type="entry name" value="Inosine/uridine_hydrolase_dom"/>
</dbReference>